<feature type="non-terminal residue" evidence="2">
    <location>
        <position position="1"/>
    </location>
</feature>
<dbReference type="InterPro" id="IPR036291">
    <property type="entry name" value="NAD(P)-bd_dom_sf"/>
</dbReference>
<evidence type="ECO:0008006" key="3">
    <source>
        <dbReference type="Google" id="ProtNLM"/>
    </source>
</evidence>
<dbReference type="PANTHER" id="PTHR42879:SF2">
    <property type="entry name" value="3-OXOACYL-[ACYL-CARRIER-PROTEIN] REDUCTASE FABG"/>
    <property type="match status" value="1"/>
</dbReference>
<dbReference type="FunFam" id="3.40.50.720:FF:000084">
    <property type="entry name" value="Short-chain dehydrogenase reductase"/>
    <property type="match status" value="1"/>
</dbReference>
<dbReference type="Pfam" id="PF13561">
    <property type="entry name" value="adh_short_C2"/>
    <property type="match status" value="1"/>
</dbReference>
<dbReference type="Gene3D" id="3.40.50.720">
    <property type="entry name" value="NAD(P)-binding Rossmann-like Domain"/>
    <property type="match status" value="1"/>
</dbReference>
<proteinExistence type="inferred from homology"/>
<evidence type="ECO:0000313" key="2">
    <source>
        <dbReference type="EMBL" id="SVB51455.1"/>
    </source>
</evidence>
<dbReference type="EMBL" id="UINC01045104">
    <property type="protein sequence ID" value="SVB51455.1"/>
    <property type="molecule type" value="Genomic_DNA"/>
</dbReference>
<dbReference type="CDD" id="cd05233">
    <property type="entry name" value="SDR_c"/>
    <property type="match status" value="1"/>
</dbReference>
<comment type="similarity">
    <text evidence="1">Belongs to the short-chain dehydrogenases/reductases (SDR) family.</text>
</comment>
<gene>
    <name evidence="2" type="ORF">METZ01_LOCUS204309</name>
</gene>
<dbReference type="InterPro" id="IPR050259">
    <property type="entry name" value="SDR"/>
</dbReference>
<dbReference type="PRINTS" id="PR00080">
    <property type="entry name" value="SDRFAMILY"/>
</dbReference>
<dbReference type="PRINTS" id="PR00081">
    <property type="entry name" value="GDHRDH"/>
</dbReference>
<accession>A0A382ELY5</accession>
<organism evidence="2">
    <name type="scientific">marine metagenome</name>
    <dbReference type="NCBI Taxonomy" id="408172"/>
    <lineage>
        <taxon>unclassified sequences</taxon>
        <taxon>metagenomes</taxon>
        <taxon>ecological metagenomes</taxon>
    </lineage>
</organism>
<dbReference type="AlphaFoldDB" id="A0A382ELY5"/>
<evidence type="ECO:0000256" key="1">
    <source>
        <dbReference type="ARBA" id="ARBA00006484"/>
    </source>
</evidence>
<name>A0A382ELY5_9ZZZZ</name>
<protein>
    <recommendedName>
        <fullName evidence="3">Short-chain dehydrogenase</fullName>
    </recommendedName>
</protein>
<dbReference type="PROSITE" id="PS00061">
    <property type="entry name" value="ADH_SHORT"/>
    <property type="match status" value="1"/>
</dbReference>
<dbReference type="PANTHER" id="PTHR42879">
    <property type="entry name" value="3-OXOACYL-(ACYL-CARRIER-PROTEIN) REDUCTASE"/>
    <property type="match status" value="1"/>
</dbReference>
<dbReference type="InterPro" id="IPR020904">
    <property type="entry name" value="Sc_DH/Rdtase_CS"/>
</dbReference>
<reference evidence="2" key="1">
    <citation type="submission" date="2018-05" db="EMBL/GenBank/DDBJ databases">
        <authorList>
            <person name="Lanie J.A."/>
            <person name="Ng W.-L."/>
            <person name="Kazmierczak K.M."/>
            <person name="Andrzejewski T.M."/>
            <person name="Davidsen T.M."/>
            <person name="Wayne K.J."/>
            <person name="Tettelin H."/>
            <person name="Glass J.I."/>
            <person name="Rusch D."/>
            <person name="Podicherti R."/>
            <person name="Tsui H.-C.T."/>
            <person name="Winkler M.E."/>
        </authorList>
    </citation>
    <scope>NUCLEOTIDE SEQUENCE</scope>
</reference>
<dbReference type="SUPFAM" id="SSF51735">
    <property type="entry name" value="NAD(P)-binding Rossmann-fold domains"/>
    <property type="match status" value="1"/>
</dbReference>
<sequence>VTLKNKLIVISAGASGIGWAAAKLLQSRGAKIFLCDIDKQSIEKISKNKKYKNKIFAFNCNVNKEKEVVYFFNQIKKFSKKIDCLINNVGIAGPTGVIEKLDSKDWEQTLRTNVIGHFLFTKYAIPMLKKNKGGSIINISSTAGIFGFPLRSPYASSKWSTIGFTKTAAMELGAYNIRVNAILPGVMRGKRMNEVVKAKAKYLGVSEKKIEKEFLSTSSMNCWIEEEDIGKLCSFLISEDGNKISGQAIAVDGNGLRLD</sequence>
<dbReference type="InterPro" id="IPR002347">
    <property type="entry name" value="SDR_fam"/>
</dbReference>
<dbReference type="GO" id="GO:0032787">
    <property type="term" value="P:monocarboxylic acid metabolic process"/>
    <property type="evidence" value="ECO:0007669"/>
    <property type="project" value="UniProtKB-ARBA"/>
</dbReference>